<gene>
    <name evidence="1" type="ORF">SAMN05421748_101906</name>
</gene>
<dbReference type="OrthoDB" id="194758at2"/>
<proteinExistence type="predicted"/>
<dbReference type="Proteomes" id="UP000219612">
    <property type="component" value="Unassembled WGS sequence"/>
</dbReference>
<protein>
    <submittedName>
        <fullName evidence="1">Predicted DNA-binding transcriptional regulator AlpA</fullName>
    </submittedName>
</protein>
<keyword evidence="1" id="KW-0238">DNA-binding</keyword>
<dbReference type="AlphaFoldDB" id="A0A285FF10"/>
<evidence type="ECO:0000313" key="1">
    <source>
        <dbReference type="EMBL" id="SNY09885.1"/>
    </source>
</evidence>
<dbReference type="EMBL" id="OBDY01000001">
    <property type="protein sequence ID" value="SNY09885.1"/>
    <property type="molecule type" value="Genomic_DNA"/>
</dbReference>
<organism evidence="1 2">
    <name type="scientific">Paractinoplanes atraurantiacus</name>
    <dbReference type="NCBI Taxonomy" id="1036182"/>
    <lineage>
        <taxon>Bacteria</taxon>
        <taxon>Bacillati</taxon>
        <taxon>Actinomycetota</taxon>
        <taxon>Actinomycetes</taxon>
        <taxon>Micromonosporales</taxon>
        <taxon>Micromonosporaceae</taxon>
        <taxon>Paractinoplanes</taxon>
    </lineage>
</organism>
<name>A0A285FF10_9ACTN</name>
<dbReference type="GO" id="GO:0003677">
    <property type="term" value="F:DNA binding"/>
    <property type="evidence" value="ECO:0007669"/>
    <property type="project" value="UniProtKB-KW"/>
</dbReference>
<dbReference type="RefSeq" id="WP_097318134.1">
    <property type="nucleotide sequence ID" value="NZ_OBDY01000001.1"/>
</dbReference>
<sequence>MRNSRSHLTVADFCAEMEIARSTFYDWRTKKVAPRCIKLPNGELRIRRSEYERWLDELEEAKAA</sequence>
<accession>A0A285FF10</accession>
<keyword evidence="2" id="KW-1185">Reference proteome</keyword>
<reference evidence="1 2" key="1">
    <citation type="submission" date="2017-09" db="EMBL/GenBank/DDBJ databases">
        <authorList>
            <person name="Ehlers B."/>
            <person name="Leendertz F.H."/>
        </authorList>
    </citation>
    <scope>NUCLEOTIDE SEQUENCE [LARGE SCALE GENOMIC DNA]</scope>
    <source>
        <strain evidence="1 2">CGMCC 4.6857</strain>
    </source>
</reference>
<evidence type="ECO:0000313" key="2">
    <source>
        <dbReference type="Proteomes" id="UP000219612"/>
    </source>
</evidence>